<evidence type="ECO:0000256" key="11">
    <source>
        <dbReference type="ARBA" id="ARBA00048919"/>
    </source>
</evidence>
<dbReference type="PANTHER" id="PTHR46118">
    <property type="entry name" value="PROTEIN ABHD11"/>
    <property type="match status" value="1"/>
</dbReference>
<evidence type="ECO:0000256" key="9">
    <source>
        <dbReference type="ARBA" id="ARBA00048504"/>
    </source>
</evidence>
<evidence type="ECO:0000256" key="2">
    <source>
        <dbReference type="ARBA" id="ARBA00022801"/>
    </source>
</evidence>
<keyword evidence="2" id="KW-0378">Hydrolase</keyword>
<evidence type="ECO:0000256" key="1">
    <source>
        <dbReference type="ARBA" id="ARBA00008645"/>
    </source>
</evidence>
<comment type="catalytic activity">
    <reaction evidence="10">
        <text>1-octadecanoyl-2-(9Z-octadecenoyl)-sn-glycerol + H2O = 2-(9Z-octadecenoyl)-glycerol + octadecanoate + H(+)</text>
        <dbReference type="Rhea" id="RHEA:77103"/>
        <dbReference type="ChEBI" id="CHEBI:15377"/>
        <dbReference type="ChEBI" id="CHEBI:15378"/>
        <dbReference type="ChEBI" id="CHEBI:25629"/>
        <dbReference type="ChEBI" id="CHEBI:73990"/>
        <dbReference type="ChEBI" id="CHEBI:75468"/>
    </reaction>
</comment>
<feature type="region of interest" description="Disordered" evidence="12">
    <location>
        <begin position="1"/>
        <end position="28"/>
    </location>
</feature>
<evidence type="ECO:0000256" key="8">
    <source>
        <dbReference type="ARBA" id="ARBA00048283"/>
    </source>
</evidence>
<dbReference type="GO" id="GO:0005739">
    <property type="term" value="C:mitochondrion"/>
    <property type="evidence" value="ECO:0007669"/>
    <property type="project" value="TreeGrafter"/>
</dbReference>
<dbReference type="Pfam" id="PF00561">
    <property type="entry name" value="Abhydrolase_1"/>
    <property type="match status" value="1"/>
</dbReference>
<reference evidence="14" key="1">
    <citation type="submission" date="2022-06" db="EMBL/GenBank/DDBJ databases">
        <authorList>
            <person name="Andreotti S."/>
            <person name="Wyler E."/>
        </authorList>
    </citation>
    <scope>NUCLEOTIDE SEQUENCE</scope>
</reference>
<dbReference type="AlphaFoldDB" id="A0AAV0A647"/>
<gene>
    <name evidence="14" type="primary">Abhd11</name>
    <name evidence="14" type="ORF">PHOROB_LOCUS15444</name>
</gene>
<evidence type="ECO:0000313" key="14">
    <source>
        <dbReference type="EMBL" id="CAH7253267.1"/>
    </source>
</evidence>
<comment type="catalytic activity">
    <reaction evidence="8">
        <text>1-octadecanoyl-2-(4Z,7Z,10Z,13Z,16Z,19Z-docosahexaenoyl)-sn-glycerol + H2O = 2-(4Z,7Z,10Z,13Z,16Z,19Z-docosahexaenoyl)-glycerol + octadecanoate + H(+)</text>
        <dbReference type="Rhea" id="RHEA:77107"/>
        <dbReference type="ChEBI" id="CHEBI:15377"/>
        <dbReference type="ChEBI" id="CHEBI:15378"/>
        <dbReference type="ChEBI" id="CHEBI:25629"/>
        <dbReference type="ChEBI" id="CHEBI:77129"/>
        <dbReference type="ChEBI" id="CHEBI:186738"/>
    </reaction>
</comment>
<comment type="catalytic activity">
    <reaction evidence="6">
        <text>a 1,3-diacyl-sn-glycerol + H2O = a 1-acyl-sn-glycerol + a fatty acid + H(+)</text>
        <dbReference type="Rhea" id="RHEA:38503"/>
        <dbReference type="ChEBI" id="CHEBI:15377"/>
        <dbReference type="ChEBI" id="CHEBI:15378"/>
        <dbReference type="ChEBI" id="CHEBI:28868"/>
        <dbReference type="ChEBI" id="CHEBI:64683"/>
        <dbReference type="ChEBI" id="CHEBI:77272"/>
    </reaction>
</comment>
<evidence type="ECO:0000313" key="15">
    <source>
        <dbReference type="Proteomes" id="UP001152836"/>
    </source>
</evidence>
<evidence type="ECO:0000256" key="12">
    <source>
        <dbReference type="SAM" id="MobiDB-lite"/>
    </source>
</evidence>
<comment type="catalytic activity">
    <reaction evidence="5">
        <text>a 1,2-diacyl-sn-glycerol + H2O = a 2-acylglycerol + a fatty acid + H(+)</text>
        <dbReference type="Rhea" id="RHEA:33275"/>
        <dbReference type="ChEBI" id="CHEBI:15377"/>
        <dbReference type="ChEBI" id="CHEBI:15378"/>
        <dbReference type="ChEBI" id="CHEBI:17389"/>
        <dbReference type="ChEBI" id="CHEBI:17815"/>
        <dbReference type="ChEBI" id="CHEBI:28868"/>
        <dbReference type="EC" id="3.1.1.116"/>
    </reaction>
</comment>
<name>A0AAV0A647_PHORO</name>
<evidence type="ECO:0000256" key="4">
    <source>
        <dbReference type="ARBA" id="ARBA00042703"/>
    </source>
</evidence>
<evidence type="ECO:0000256" key="7">
    <source>
        <dbReference type="ARBA" id="ARBA00044064"/>
    </source>
</evidence>
<accession>A0AAV0A647</accession>
<proteinExistence type="inferred from homology"/>
<organism evidence="14 15">
    <name type="scientific">Phodopus roborovskii</name>
    <name type="common">Roborovski's desert hamster</name>
    <name type="synonym">Cricetulus roborovskii</name>
    <dbReference type="NCBI Taxonomy" id="109678"/>
    <lineage>
        <taxon>Eukaryota</taxon>
        <taxon>Metazoa</taxon>
        <taxon>Chordata</taxon>
        <taxon>Craniata</taxon>
        <taxon>Vertebrata</taxon>
        <taxon>Euteleostomi</taxon>
        <taxon>Mammalia</taxon>
        <taxon>Eutheria</taxon>
        <taxon>Euarchontoglires</taxon>
        <taxon>Glires</taxon>
        <taxon>Rodentia</taxon>
        <taxon>Myomorpha</taxon>
        <taxon>Muroidea</taxon>
        <taxon>Cricetidae</taxon>
        <taxon>Cricetinae</taxon>
        <taxon>Phodopus</taxon>
    </lineage>
</organism>
<evidence type="ECO:0000259" key="13">
    <source>
        <dbReference type="Pfam" id="PF00561"/>
    </source>
</evidence>
<dbReference type="Gene3D" id="3.40.50.1820">
    <property type="entry name" value="alpha/beta hydrolase"/>
    <property type="match status" value="1"/>
</dbReference>
<comment type="catalytic activity">
    <reaction evidence="9">
        <text>1,2-didecanoylglycerol + H2O = decanoylglycerol + decanoate + H(+)</text>
        <dbReference type="Rhea" id="RHEA:48596"/>
        <dbReference type="ChEBI" id="CHEBI:11152"/>
        <dbReference type="ChEBI" id="CHEBI:15377"/>
        <dbReference type="ChEBI" id="CHEBI:15378"/>
        <dbReference type="ChEBI" id="CHEBI:27689"/>
        <dbReference type="ChEBI" id="CHEBI:90605"/>
    </reaction>
</comment>
<evidence type="ECO:0000256" key="6">
    <source>
        <dbReference type="ARBA" id="ARBA00043742"/>
    </source>
</evidence>
<evidence type="ECO:0000256" key="3">
    <source>
        <dbReference type="ARBA" id="ARBA00026104"/>
    </source>
</evidence>
<dbReference type="EC" id="3.1.1.116" evidence="3"/>
<feature type="domain" description="AB hydrolase-1" evidence="13">
    <location>
        <begin position="3"/>
        <end position="70"/>
    </location>
</feature>
<evidence type="ECO:0000256" key="5">
    <source>
        <dbReference type="ARBA" id="ARBA00043667"/>
    </source>
</evidence>
<comment type="caution">
    <text evidence="14">The sequence shown here is derived from an EMBL/GenBank/DDBJ whole genome shotgun (WGS) entry which is preliminary data.</text>
</comment>
<dbReference type="InterPro" id="IPR029058">
    <property type="entry name" value="AB_hydrolase_fold"/>
</dbReference>
<sequence length="79" mass="8447">MVQRTGRRVLTVDARNHGDSPHSPDASYEAMSQDLQSLLSQLGLEPCVLIGHSMGGKTAMLLALQRVSCIYLGPPLSAV</sequence>
<dbReference type="PANTHER" id="PTHR46118:SF4">
    <property type="entry name" value="PROTEIN ABHD11"/>
    <property type="match status" value="1"/>
</dbReference>
<comment type="similarity">
    <text evidence="1">Belongs to the AB hydrolase superfamily.</text>
</comment>
<evidence type="ECO:0000256" key="10">
    <source>
        <dbReference type="ARBA" id="ARBA00048513"/>
    </source>
</evidence>
<dbReference type="InterPro" id="IPR000073">
    <property type="entry name" value="AB_hydrolase_1"/>
</dbReference>
<protein>
    <recommendedName>
        <fullName evidence="7">sn-1-specific diacylglycerol lipase ABHD11</fullName>
        <ecNumber evidence="3">3.1.1.116</ecNumber>
    </recommendedName>
    <alternativeName>
        <fullName evidence="4">Alpha/beta hydrolase domain-containing protein 11</fullName>
    </alternativeName>
</protein>
<dbReference type="EMBL" id="CALSGD010001582">
    <property type="protein sequence ID" value="CAH7253267.1"/>
    <property type="molecule type" value="Genomic_DNA"/>
</dbReference>
<dbReference type="GO" id="GO:0052689">
    <property type="term" value="F:carboxylic ester hydrolase activity"/>
    <property type="evidence" value="ECO:0007669"/>
    <property type="project" value="TreeGrafter"/>
</dbReference>
<dbReference type="SUPFAM" id="SSF53474">
    <property type="entry name" value="alpha/beta-Hydrolases"/>
    <property type="match status" value="1"/>
</dbReference>
<dbReference type="Proteomes" id="UP001152836">
    <property type="component" value="Unassembled WGS sequence"/>
</dbReference>
<keyword evidence="15" id="KW-1185">Reference proteome</keyword>
<comment type="catalytic activity">
    <reaction evidence="11">
        <text>1-octadecanoyl-2-(5Z,8Z,11Z,14Z-eicosatetraenoyl)-sn-glycerol + H2O = 2-(5Z,8Z,11Z,14Z-eicosatetraenoyl)-glycerol + octadecanoate + H(+)</text>
        <dbReference type="Rhea" id="RHEA:38507"/>
        <dbReference type="ChEBI" id="CHEBI:15377"/>
        <dbReference type="ChEBI" id="CHEBI:15378"/>
        <dbReference type="ChEBI" id="CHEBI:25629"/>
        <dbReference type="ChEBI" id="CHEBI:52392"/>
        <dbReference type="ChEBI" id="CHEBI:75728"/>
    </reaction>
</comment>